<organism evidence="1 2">
    <name type="scientific">Paenibacillus marchantiophytorum</name>
    <dbReference type="NCBI Taxonomy" id="1619310"/>
    <lineage>
        <taxon>Bacteria</taxon>
        <taxon>Bacillati</taxon>
        <taxon>Bacillota</taxon>
        <taxon>Bacilli</taxon>
        <taxon>Bacillales</taxon>
        <taxon>Paenibacillaceae</taxon>
        <taxon>Paenibacillus</taxon>
    </lineage>
</organism>
<evidence type="ECO:0000313" key="1">
    <source>
        <dbReference type="EMBL" id="GGI46417.1"/>
    </source>
</evidence>
<dbReference type="CDD" id="cd01427">
    <property type="entry name" value="HAD_like"/>
    <property type="match status" value="1"/>
</dbReference>
<proteinExistence type="predicted"/>
<dbReference type="EMBL" id="BMHE01000006">
    <property type="protein sequence ID" value="GGI46417.1"/>
    <property type="molecule type" value="Genomic_DNA"/>
</dbReference>
<evidence type="ECO:0000313" key="2">
    <source>
        <dbReference type="Proteomes" id="UP000615455"/>
    </source>
</evidence>
<accession>A0ABQ2BSB8</accession>
<gene>
    <name evidence="1" type="ORF">GCM10008018_16990</name>
</gene>
<dbReference type="InterPro" id="IPR036412">
    <property type="entry name" value="HAD-like_sf"/>
</dbReference>
<dbReference type="RefSeq" id="WP_189010247.1">
    <property type="nucleotide sequence ID" value="NZ_BMHE01000006.1"/>
</dbReference>
<dbReference type="Gene3D" id="3.40.50.1000">
    <property type="entry name" value="HAD superfamily/HAD-like"/>
    <property type="match status" value="1"/>
</dbReference>
<dbReference type="Proteomes" id="UP000615455">
    <property type="component" value="Unassembled WGS sequence"/>
</dbReference>
<keyword evidence="2" id="KW-1185">Reference proteome</keyword>
<sequence>MNKNYKAIFFDWDGTAVVSRTAPTDKVLRLMVKLLENEVKLVIISGTSYENIAGGKLHKLIDKKLLKNLYLGLGRGSFNYGFDEMGNLKILGGVLPKKEEVIKIHEVCFKLHKYLLSEYNYETDIVFSRPNYCKIDLLVGFDRQGKLFLQPEEIDMVTQRLKFYGYKKGIKGLMDYTSEIGKTAGIDVMVTTDAKYLEVGMSTKGDNVDSLLEEVILSKAIKIEDCCFWGDEFTYFGEGVQGSDAYMITDKSRKGDFFDVSEAPLGLPPEVKAVGGSVNGFLNFLEKEGK</sequence>
<name>A0ABQ2BSB8_9BACL</name>
<dbReference type="InterPro" id="IPR023214">
    <property type="entry name" value="HAD_sf"/>
</dbReference>
<protein>
    <recommendedName>
        <fullName evidence="3">HAD family hydrolase</fullName>
    </recommendedName>
</protein>
<dbReference type="SUPFAM" id="SSF56784">
    <property type="entry name" value="HAD-like"/>
    <property type="match status" value="1"/>
</dbReference>
<comment type="caution">
    <text evidence="1">The sequence shown here is derived from an EMBL/GenBank/DDBJ whole genome shotgun (WGS) entry which is preliminary data.</text>
</comment>
<reference evidence="2" key="1">
    <citation type="journal article" date="2019" name="Int. J. Syst. Evol. Microbiol.">
        <title>The Global Catalogue of Microorganisms (GCM) 10K type strain sequencing project: providing services to taxonomists for standard genome sequencing and annotation.</title>
        <authorList>
            <consortium name="The Broad Institute Genomics Platform"/>
            <consortium name="The Broad Institute Genome Sequencing Center for Infectious Disease"/>
            <person name="Wu L."/>
            <person name="Ma J."/>
        </authorList>
    </citation>
    <scope>NUCLEOTIDE SEQUENCE [LARGE SCALE GENOMIC DNA]</scope>
    <source>
        <strain evidence="2">CGMCC 1.15043</strain>
    </source>
</reference>
<evidence type="ECO:0008006" key="3">
    <source>
        <dbReference type="Google" id="ProtNLM"/>
    </source>
</evidence>